<accession>A0A2V3DX89</accession>
<evidence type="ECO:0000313" key="2">
    <source>
        <dbReference type="Proteomes" id="UP000246303"/>
    </source>
</evidence>
<evidence type="ECO:0000313" key="1">
    <source>
        <dbReference type="EMBL" id="PXA69475.1"/>
    </source>
</evidence>
<name>A0A2V3DX89_9MICC</name>
<reference evidence="1 2" key="1">
    <citation type="submission" date="2018-05" db="EMBL/GenBank/DDBJ databases">
        <title>Genetic diversity of glacier-inhabiting Cryobacterium bacteria in China and description of Cryobacterium mengkeensis sp. nov. and Arthrobacter glacialis sp. nov.</title>
        <authorList>
            <person name="Liu Q."/>
            <person name="Xin Y.-H."/>
        </authorList>
    </citation>
    <scope>NUCLEOTIDE SEQUENCE [LARGE SCALE GENOMIC DNA]</scope>
    <source>
        <strain evidence="1 2">GP3</strain>
    </source>
</reference>
<comment type="caution">
    <text evidence="1">The sequence shown here is derived from an EMBL/GenBank/DDBJ whole genome shotgun (WGS) entry which is preliminary data.</text>
</comment>
<dbReference type="AlphaFoldDB" id="A0A2V3DX89"/>
<dbReference type="OrthoDB" id="5148800at2"/>
<protein>
    <submittedName>
        <fullName evidence="1">Uncharacterized protein</fullName>
    </submittedName>
</protein>
<dbReference type="RefSeq" id="WP_110104760.1">
    <property type="nucleotide sequence ID" value="NZ_JACBZZ010000001.1"/>
</dbReference>
<sequence>MAATPRTPQTLIYSTPTRVLGAVTWTLCIFLSVNLILTGTVQAIWGFLPWLLLVGWTIYILLWRPCLQITSDSILVRNILREHTIPFSELTAVRVLQTTSFDTTAGRIPSWGAPSTGKLGPRALTIPHTKVVIQAAWDAWELRQPEMDDGAAASAPHRPTAQPHPPTAVTRRWNVVPVVVGVLSVGLVLASVLS</sequence>
<keyword evidence="2" id="KW-1185">Reference proteome</keyword>
<dbReference type="Proteomes" id="UP000246303">
    <property type="component" value="Unassembled WGS sequence"/>
</dbReference>
<organism evidence="1 2">
    <name type="scientific">Arthrobacter psychrochitiniphilus</name>
    <dbReference type="NCBI Taxonomy" id="291045"/>
    <lineage>
        <taxon>Bacteria</taxon>
        <taxon>Bacillati</taxon>
        <taxon>Actinomycetota</taxon>
        <taxon>Actinomycetes</taxon>
        <taxon>Micrococcales</taxon>
        <taxon>Micrococcaceae</taxon>
        <taxon>Arthrobacter</taxon>
    </lineage>
</organism>
<gene>
    <name evidence="1" type="ORF">CVS29_02705</name>
</gene>
<dbReference type="EMBL" id="QHLZ01000001">
    <property type="protein sequence ID" value="PXA69475.1"/>
    <property type="molecule type" value="Genomic_DNA"/>
</dbReference>
<proteinExistence type="predicted"/>